<dbReference type="Proteomes" id="UP001283361">
    <property type="component" value="Unassembled WGS sequence"/>
</dbReference>
<organism evidence="1 2">
    <name type="scientific">Elysia crispata</name>
    <name type="common">lettuce slug</name>
    <dbReference type="NCBI Taxonomy" id="231223"/>
    <lineage>
        <taxon>Eukaryota</taxon>
        <taxon>Metazoa</taxon>
        <taxon>Spiralia</taxon>
        <taxon>Lophotrochozoa</taxon>
        <taxon>Mollusca</taxon>
        <taxon>Gastropoda</taxon>
        <taxon>Heterobranchia</taxon>
        <taxon>Euthyneura</taxon>
        <taxon>Panpulmonata</taxon>
        <taxon>Sacoglossa</taxon>
        <taxon>Placobranchoidea</taxon>
        <taxon>Plakobranchidae</taxon>
        <taxon>Elysia</taxon>
    </lineage>
</organism>
<name>A0AAE1E601_9GAST</name>
<accession>A0AAE1E601</accession>
<evidence type="ECO:0000313" key="1">
    <source>
        <dbReference type="EMBL" id="KAK3794805.1"/>
    </source>
</evidence>
<sequence>MFSRLDRTSGPAIYSYSAGHTSRQVVLRRLAISDWLTQAVPGAGRSPLAFTLDLLNVGGFHVSGFWTGGGRGEIDRSRRVGEAGAGEEVLNFFEVIIVELLKTGPGVFSLSQIALFNDDW</sequence>
<reference evidence="1" key="1">
    <citation type="journal article" date="2023" name="G3 (Bethesda)">
        <title>A reference genome for the long-term kleptoplast-retaining sea slug Elysia crispata morphotype clarki.</title>
        <authorList>
            <person name="Eastman K.E."/>
            <person name="Pendleton A.L."/>
            <person name="Shaikh M.A."/>
            <person name="Suttiyut T."/>
            <person name="Ogas R."/>
            <person name="Tomko P."/>
            <person name="Gavelis G."/>
            <person name="Widhalm J.R."/>
            <person name="Wisecaver J.H."/>
        </authorList>
    </citation>
    <scope>NUCLEOTIDE SEQUENCE</scope>
    <source>
        <strain evidence="1">ECLA1</strain>
    </source>
</reference>
<dbReference type="AlphaFoldDB" id="A0AAE1E601"/>
<comment type="caution">
    <text evidence="1">The sequence shown here is derived from an EMBL/GenBank/DDBJ whole genome shotgun (WGS) entry which is preliminary data.</text>
</comment>
<evidence type="ECO:0000313" key="2">
    <source>
        <dbReference type="Proteomes" id="UP001283361"/>
    </source>
</evidence>
<gene>
    <name evidence="1" type="ORF">RRG08_054444</name>
</gene>
<proteinExistence type="predicted"/>
<dbReference type="EMBL" id="JAWDGP010001092">
    <property type="protein sequence ID" value="KAK3794805.1"/>
    <property type="molecule type" value="Genomic_DNA"/>
</dbReference>
<protein>
    <submittedName>
        <fullName evidence="1">Uncharacterized protein</fullName>
    </submittedName>
</protein>
<keyword evidence="2" id="KW-1185">Reference proteome</keyword>